<gene>
    <name evidence="4" type="primary">ftpA_2</name>
    <name evidence="4" type="ORF">JS278_03060</name>
</gene>
<reference evidence="4 5" key="1">
    <citation type="submission" date="2017-12" db="EMBL/GenBank/DDBJ databases">
        <title>The whole genome sequence of the Acidipropionibacterium virtanenii sp. nov. type strain JS278.</title>
        <authorList>
            <person name="Laine P."/>
            <person name="Deptula P."/>
            <person name="Varmanen P."/>
            <person name="Auvinen P."/>
        </authorList>
    </citation>
    <scope>NUCLEOTIDE SEQUENCE [LARGE SCALE GENOMIC DNA]</scope>
    <source>
        <strain evidence="4 5">JS278</strain>
    </source>
</reference>
<dbReference type="KEGG" id="acij:JS278_03060"/>
<dbReference type="InterPro" id="IPR008331">
    <property type="entry name" value="Ferritin_DPS_dom"/>
</dbReference>
<dbReference type="InterPro" id="IPR009078">
    <property type="entry name" value="Ferritin-like_SF"/>
</dbReference>
<sequence>MTEQSITVPKHAGDTRTAVENAEHGFRASKELSDNLQKVVVDFIALSLVGKQAHWNIVGPNFRDLHLNLDEVVDIAREGSDEFAERLRALHATPDGRPSVVAARTSIEQFPQGEVSTHDAIDLMVAAIDATVATMREVHDAVDAEDPTTSDMLHEYTQKLEQQAWFISAETRAPEKA</sequence>
<evidence type="ECO:0000259" key="3">
    <source>
        <dbReference type="Pfam" id="PF00210"/>
    </source>
</evidence>
<dbReference type="InterPro" id="IPR012347">
    <property type="entry name" value="Ferritin-like"/>
</dbReference>
<dbReference type="CDD" id="cd01043">
    <property type="entry name" value="DPS"/>
    <property type="match status" value="1"/>
</dbReference>
<name>A0A344UY46_9ACTN</name>
<dbReference type="PANTHER" id="PTHR42932">
    <property type="entry name" value="GENERAL STRESS PROTEIN 20U"/>
    <property type="match status" value="1"/>
</dbReference>
<dbReference type="InterPro" id="IPR023188">
    <property type="entry name" value="DPS_DNA-bd_CS"/>
</dbReference>
<dbReference type="OrthoDB" id="9797687at2"/>
<dbReference type="PRINTS" id="PR01346">
    <property type="entry name" value="HELNAPAPROT"/>
</dbReference>
<dbReference type="PANTHER" id="PTHR42932:SF2">
    <property type="entry name" value="DNA PROTECTION DURING STARVATION PROTEIN 1"/>
    <property type="match status" value="1"/>
</dbReference>
<evidence type="ECO:0000256" key="2">
    <source>
        <dbReference type="RuleBase" id="RU003875"/>
    </source>
</evidence>
<protein>
    <submittedName>
        <fullName evidence="4">Fine tangled pili major subunit</fullName>
    </submittedName>
</protein>
<evidence type="ECO:0000313" key="4">
    <source>
        <dbReference type="EMBL" id="AXE40194.1"/>
    </source>
</evidence>
<accession>A0A344UY46</accession>
<dbReference type="PROSITE" id="PS00818">
    <property type="entry name" value="DPS_1"/>
    <property type="match status" value="1"/>
</dbReference>
<dbReference type="GO" id="GO:0016722">
    <property type="term" value="F:oxidoreductase activity, acting on metal ions"/>
    <property type="evidence" value="ECO:0007669"/>
    <property type="project" value="InterPro"/>
</dbReference>
<comment type="similarity">
    <text evidence="1 2">Belongs to the Dps family.</text>
</comment>
<dbReference type="AlphaFoldDB" id="A0A344UY46"/>
<dbReference type="SUPFAM" id="SSF47240">
    <property type="entry name" value="Ferritin-like"/>
    <property type="match status" value="1"/>
</dbReference>
<evidence type="ECO:0000256" key="1">
    <source>
        <dbReference type="ARBA" id="ARBA00009497"/>
    </source>
</evidence>
<dbReference type="Pfam" id="PF00210">
    <property type="entry name" value="Ferritin"/>
    <property type="match status" value="1"/>
</dbReference>
<organism evidence="4 5">
    <name type="scientific">Acidipropionibacterium virtanenii</name>
    <dbReference type="NCBI Taxonomy" id="2057246"/>
    <lineage>
        <taxon>Bacteria</taxon>
        <taxon>Bacillati</taxon>
        <taxon>Actinomycetota</taxon>
        <taxon>Actinomycetes</taxon>
        <taxon>Propionibacteriales</taxon>
        <taxon>Propionibacteriaceae</taxon>
        <taxon>Acidipropionibacterium</taxon>
    </lineage>
</organism>
<dbReference type="PIRSF" id="PIRSF005900">
    <property type="entry name" value="Dps"/>
    <property type="match status" value="1"/>
</dbReference>
<feature type="domain" description="Ferritin/DPS" evidence="3">
    <location>
        <begin position="34"/>
        <end position="169"/>
    </location>
</feature>
<proteinExistence type="inferred from homology"/>
<dbReference type="Gene3D" id="1.20.1260.10">
    <property type="match status" value="1"/>
</dbReference>
<evidence type="ECO:0000313" key="5">
    <source>
        <dbReference type="Proteomes" id="UP000251995"/>
    </source>
</evidence>
<dbReference type="InterPro" id="IPR002177">
    <property type="entry name" value="DPS_DNA-bd"/>
</dbReference>
<dbReference type="RefSeq" id="WP_114045938.1">
    <property type="nucleotide sequence ID" value="NZ_CP025198.1"/>
</dbReference>
<dbReference type="GO" id="GO:0008199">
    <property type="term" value="F:ferric iron binding"/>
    <property type="evidence" value="ECO:0007669"/>
    <property type="project" value="InterPro"/>
</dbReference>
<dbReference type="Proteomes" id="UP000251995">
    <property type="component" value="Chromosome"/>
</dbReference>
<dbReference type="EMBL" id="CP025198">
    <property type="protein sequence ID" value="AXE40194.1"/>
    <property type="molecule type" value="Genomic_DNA"/>
</dbReference>
<keyword evidence="5" id="KW-1185">Reference proteome</keyword>